<proteinExistence type="predicted"/>
<accession>A0ACA9SGV4</accession>
<dbReference type="Proteomes" id="UP000789920">
    <property type="component" value="Unassembled WGS sequence"/>
</dbReference>
<sequence>MHLNARYKDPRNLKELLTEFKVENVEFENWIDIIPGSYRWWFVDTDQQMKLEDKMLGETIYPSGLRYNDEMLLYLLTSGKLVFVKYFFKNYTETNTRGFKLKEILENIIDEDWFTEQKRQ</sequence>
<keyword evidence="2" id="KW-1185">Reference proteome</keyword>
<comment type="caution">
    <text evidence="1">The sequence shown here is derived from an EMBL/GenBank/DDBJ whole genome shotgun (WGS) entry which is preliminary data.</text>
</comment>
<dbReference type="EMBL" id="CAJVQC010120986">
    <property type="protein sequence ID" value="CAG8838577.1"/>
    <property type="molecule type" value="Genomic_DNA"/>
</dbReference>
<evidence type="ECO:0000313" key="1">
    <source>
        <dbReference type="EMBL" id="CAG8838577.1"/>
    </source>
</evidence>
<name>A0ACA9SGV4_9GLOM</name>
<organism evidence="1 2">
    <name type="scientific">Racocetra persica</name>
    <dbReference type="NCBI Taxonomy" id="160502"/>
    <lineage>
        <taxon>Eukaryota</taxon>
        <taxon>Fungi</taxon>
        <taxon>Fungi incertae sedis</taxon>
        <taxon>Mucoromycota</taxon>
        <taxon>Glomeromycotina</taxon>
        <taxon>Glomeromycetes</taxon>
        <taxon>Diversisporales</taxon>
        <taxon>Gigasporaceae</taxon>
        <taxon>Racocetra</taxon>
    </lineage>
</organism>
<gene>
    <name evidence="1" type="ORF">RPERSI_LOCUS30724</name>
</gene>
<evidence type="ECO:0000313" key="2">
    <source>
        <dbReference type="Proteomes" id="UP000789920"/>
    </source>
</evidence>
<feature type="non-terminal residue" evidence="1">
    <location>
        <position position="120"/>
    </location>
</feature>
<reference evidence="1" key="1">
    <citation type="submission" date="2021-06" db="EMBL/GenBank/DDBJ databases">
        <authorList>
            <person name="Kallberg Y."/>
            <person name="Tangrot J."/>
            <person name="Rosling A."/>
        </authorList>
    </citation>
    <scope>NUCLEOTIDE SEQUENCE</scope>
    <source>
        <strain evidence="1">MA461A</strain>
    </source>
</reference>
<protein>
    <submittedName>
        <fullName evidence="1">30205_t:CDS:1</fullName>
    </submittedName>
</protein>